<evidence type="ECO:0000313" key="2">
    <source>
        <dbReference type="EMBL" id="PIY89349.1"/>
    </source>
</evidence>
<evidence type="ECO:0000313" key="3">
    <source>
        <dbReference type="Proteomes" id="UP000230767"/>
    </source>
</evidence>
<reference evidence="3" key="1">
    <citation type="submission" date="2017-09" db="EMBL/GenBank/DDBJ databases">
        <title>Depth-based differentiation of microbial function through sediment-hosted aquifers and enrichment of novel symbionts in the deep terrestrial subsurface.</title>
        <authorList>
            <person name="Probst A.J."/>
            <person name="Ladd B."/>
            <person name="Jarett J.K."/>
            <person name="Geller-Mcgrath D.E."/>
            <person name="Sieber C.M.K."/>
            <person name="Emerson J.B."/>
            <person name="Anantharaman K."/>
            <person name="Thomas B.C."/>
            <person name="Malmstrom R."/>
            <person name="Stieglmeier M."/>
            <person name="Klingl A."/>
            <person name="Woyke T."/>
            <person name="Ryan C.M."/>
            <person name="Banfield J.F."/>
        </authorList>
    </citation>
    <scope>NUCLEOTIDE SEQUENCE [LARGE SCALE GENOMIC DNA]</scope>
</reference>
<evidence type="ECO:0000256" key="1">
    <source>
        <dbReference type="SAM" id="Phobius"/>
    </source>
</evidence>
<feature type="transmembrane region" description="Helical" evidence="1">
    <location>
        <begin position="95"/>
        <end position="123"/>
    </location>
</feature>
<keyword evidence="1" id="KW-0812">Transmembrane</keyword>
<dbReference type="EMBL" id="PFLW01000032">
    <property type="protein sequence ID" value="PIY89349.1"/>
    <property type="molecule type" value="Genomic_DNA"/>
</dbReference>
<name>A0A2M7R6R8_9BACT</name>
<sequence>MGQNILFQYLTWHYVDQVRGILLAWKNFLRFNLNYFSISLLLKTLFSHWRKYQWSYGRGFDIKRYAEVFFSNLISRVIGAIIRFFLILIGVVAEIIIVLAGIIVFLGWLLLPVLLLAGLWFGFKLLF</sequence>
<keyword evidence="1" id="KW-0472">Membrane</keyword>
<gene>
    <name evidence="2" type="ORF">COY73_01130</name>
</gene>
<keyword evidence="1" id="KW-1133">Transmembrane helix</keyword>
<feature type="transmembrane region" description="Helical" evidence="1">
    <location>
        <begin position="67"/>
        <end position="89"/>
    </location>
</feature>
<dbReference type="AlphaFoldDB" id="A0A2M7R6R8"/>
<comment type="caution">
    <text evidence="2">The sequence shown here is derived from an EMBL/GenBank/DDBJ whole genome shotgun (WGS) entry which is preliminary data.</text>
</comment>
<dbReference type="Proteomes" id="UP000230767">
    <property type="component" value="Unassembled WGS sequence"/>
</dbReference>
<organism evidence="2 3">
    <name type="scientific">Candidatus Nealsonbacteria bacterium CG_4_10_14_0_8_um_filter_37_14</name>
    <dbReference type="NCBI Taxonomy" id="1974684"/>
    <lineage>
        <taxon>Bacteria</taxon>
        <taxon>Candidatus Nealsoniibacteriota</taxon>
    </lineage>
</organism>
<accession>A0A2M7R6R8</accession>
<protein>
    <submittedName>
        <fullName evidence="2">Uncharacterized protein</fullName>
    </submittedName>
</protein>
<proteinExistence type="predicted"/>